<evidence type="ECO:0000259" key="9">
    <source>
        <dbReference type="PROSITE" id="PS50972"/>
    </source>
</evidence>
<dbReference type="RefSeq" id="WP_147663256.1">
    <property type="nucleotide sequence ID" value="NZ_CP042905.2"/>
</dbReference>
<keyword evidence="8" id="KW-0289">Folate biosynthesis</keyword>
<dbReference type="GO" id="GO:0046872">
    <property type="term" value="F:metal ion binding"/>
    <property type="evidence" value="ECO:0007669"/>
    <property type="project" value="UniProtKB-KW"/>
</dbReference>
<evidence type="ECO:0000256" key="2">
    <source>
        <dbReference type="ARBA" id="ARBA00001946"/>
    </source>
</evidence>
<comment type="pathway">
    <text evidence="3">Cofactor biosynthesis; tetrahydrofolate biosynthesis; 7,8-dihydrofolate from 2-amino-4-hydroxy-6-hydroxymethyl-7,8-dihydropteridine diphosphate and 4-aminobenzoate: step 1/2.</text>
</comment>
<dbReference type="PROSITE" id="PS00793">
    <property type="entry name" value="DHPS_2"/>
    <property type="match status" value="1"/>
</dbReference>
<evidence type="ECO:0000256" key="3">
    <source>
        <dbReference type="ARBA" id="ARBA00004763"/>
    </source>
</evidence>
<comment type="catalytic activity">
    <reaction evidence="1">
        <text>(7,8-dihydropterin-6-yl)methyl diphosphate + 4-aminobenzoate = 7,8-dihydropteroate + diphosphate</text>
        <dbReference type="Rhea" id="RHEA:19949"/>
        <dbReference type="ChEBI" id="CHEBI:17836"/>
        <dbReference type="ChEBI" id="CHEBI:17839"/>
        <dbReference type="ChEBI" id="CHEBI:33019"/>
        <dbReference type="ChEBI" id="CHEBI:72950"/>
        <dbReference type="EC" id="2.5.1.15"/>
    </reaction>
</comment>
<dbReference type="GeneID" id="41330193"/>
<reference evidence="10 11" key="1">
    <citation type="journal article" date="2020" name="Nature">
        <title>Isolation of an archaeon at the prokaryote-eukaryote interface.</title>
        <authorList>
            <person name="Imachi H."/>
            <person name="Nobu M.K."/>
            <person name="Nakahara N."/>
            <person name="Morono Y."/>
            <person name="Ogawara M."/>
            <person name="Takaki Y."/>
            <person name="Takano Y."/>
            <person name="Uematsu K."/>
            <person name="Ikuta T."/>
            <person name="Ito M."/>
            <person name="Matsui Y."/>
            <person name="Miyazaki M."/>
            <person name="Murata K."/>
            <person name="Saito Y."/>
            <person name="Sakai S."/>
            <person name="Song C."/>
            <person name="Tasumi E."/>
            <person name="Yamanaka Y."/>
            <person name="Yamaguchi T."/>
            <person name="Kamagata Y."/>
            <person name="Tamaki H."/>
            <person name="Takai K."/>
        </authorList>
    </citation>
    <scope>NUCLEOTIDE SEQUENCE [LARGE SCALE GENOMIC DNA]</scope>
    <source>
        <strain evidence="10 11">MK-D1</strain>
    </source>
</reference>
<dbReference type="PANTHER" id="PTHR20941">
    <property type="entry name" value="FOLATE SYNTHESIS PROTEINS"/>
    <property type="match status" value="1"/>
</dbReference>
<dbReference type="EC" id="2.5.1.15" evidence="4"/>
<evidence type="ECO:0000313" key="10">
    <source>
        <dbReference type="EMBL" id="QEE16374.1"/>
    </source>
</evidence>
<evidence type="ECO:0000313" key="11">
    <source>
        <dbReference type="Proteomes" id="UP000321408"/>
    </source>
</evidence>
<dbReference type="GO" id="GO:0004156">
    <property type="term" value="F:dihydropteroate synthase activity"/>
    <property type="evidence" value="ECO:0007669"/>
    <property type="project" value="UniProtKB-EC"/>
</dbReference>
<dbReference type="InterPro" id="IPR045031">
    <property type="entry name" value="DHP_synth-like"/>
</dbReference>
<keyword evidence="6" id="KW-0479">Metal-binding</keyword>
<gene>
    <name evidence="10" type="primary">folP</name>
    <name evidence="10" type="ORF">DSAG12_02204</name>
</gene>
<evidence type="ECO:0000256" key="7">
    <source>
        <dbReference type="ARBA" id="ARBA00022842"/>
    </source>
</evidence>
<evidence type="ECO:0000256" key="8">
    <source>
        <dbReference type="ARBA" id="ARBA00022909"/>
    </source>
</evidence>
<keyword evidence="11" id="KW-1185">Reference proteome</keyword>
<dbReference type="AlphaFoldDB" id="A0A5B9DB79"/>
<protein>
    <recommendedName>
        <fullName evidence="4">dihydropteroate synthase</fullName>
        <ecNumber evidence="4">2.5.1.15</ecNumber>
    </recommendedName>
</protein>
<organism evidence="10 11">
    <name type="scientific">Promethearchaeum syntrophicum</name>
    <dbReference type="NCBI Taxonomy" id="2594042"/>
    <lineage>
        <taxon>Archaea</taxon>
        <taxon>Promethearchaeati</taxon>
        <taxon>Promethearchaeota</taxon>
        <taxon>Promethearchaeia</taxon>
        <taxon>Promethearchaeales</taxon>
        <taxon>Promethearchaeaceae</taxon>
        <taxon>Promethearchaeum</taxon>
    </lineage>
</organism>
<accession>A0A5B9DB79</accession>
<evidence type="ECO:0000256" key="1">
    <source>
        <dbReference type="ARBA" id="ARBA00000012"/>
    </source>
</evidence>
<dbReference type="SUPFAM" id="SSF51717">
    <property type="entry name" value="Dihydropteroate synthetase-like"/>
    <property type="match status" value="1"/>
</dbReference>
<evidence type="ECO:0000256" key="6">
    <source>
        <dbReference type="ARBA" id="ARBA00022723"/>
    </source>
</evidence>
<dbReference type="GO" id="GO:0046656">
    <property type="term" value="P:folic acid biosynthetic process"/>
    <property type="evidence" value="ECO:0007669"/>
    <property type="project" value="UniProtKB-KW"/>
</dbReference>
<dbReference type="Proteomes" id="UP000321408">
    <property type="component" value="Chromosome"/>
</dbReference>
<dbReference type="EMBL" id="CP042905">
    <property type="protein sequence ID" value="QEE16374.1"/>
    <property type="molecule type" value="Genomic_DNA"/>
</dbReference>
<reference evidence="10 11" key="2">
    <citation type="journal article" date="2024" name="Int. J. Syst. Evol. Microbiol.">
        <title>Promethearchaeum syntrophicum gen. nov., sp. nov., an anaerobic, obligately syntrophic archaeon, the first isolate of the lineage 'Asgard' archaea, and proposal of the new archaeal phylum Promethearchaeota phyl. nov. and kingdom Promethearchaeati regn. nov.</title>
        <authorList>
            <person name="Imachi H."/>
            <person name="Nobu M.K."/>
            <person name="Kato S."/>
            <person name="Takaki Y."/>
            <person name="Miyazaki M."/>
            <person name="Miyata M."/>
            <person name="Ogawara M."/>
            <person name="Saito Y."/>
            <person name="Sakai S."/>
            <person name="Tahara Y.O."/>
            <person name="Takano Y."/>
            <person name="Tasumi E."/>
            <person name="Uematsu K."/>
            <person name="Yoshimura T."/>
            <person name="Itoh T."/>
            <person name="Ohkuma M."/>
            <person name="Takai K."/>
        </authorList>
    </citation>
    <scope>NUCLEOTIDE SEQUENCE [LARGE SCALE GENOMIC DNA]</scope>
    <source>
        <strain evidence="10 11">MK-D1</strain>
    </source>
</reference>
<dbReference type="InterPro" id="IPR011005">
    <property type="entry name" value="Dihydropteroate_synth-like_sf"/>
</dbReference>
<comment type="cofactor">
    <cofactor evidence="2">
        <name>Mg(2+)</name>
        <dbReference type="ChEBI" id="CHEBI:18420"/>
    </cofactor>
</comment>
<keyword evidence="5 10" id="KW-0808">Transferase</keyword>
<dbReference type="Gene3D" id="3.20.20.20">
    <property type="entry name" value="Dihydropteroate synthase-like"/>
    <property type="match status" value="1"/>
</dbReference>
<dbReference type="PANTHER" id="PTHR20941:SF1">
    <property type="entry name" value="FOLIC ACID SYNTHESIS PROTEIN FOL1"/>
    <property type="match status" value="1"/>
</dbReference>
<evidence type="ECO:0000256" key="4">
    <source>
        <dbReference type="ARBA" id="ARBA00012458"/>
    </source>
</evidence>
<evidence type="ECO:0000256" key="5">
    <source>
        <dbReference type="ARBA" id="ARBA00022679"/>
    </source>
</evidence>
<proteinExistence type="predicted"/>
<dbReference type="NCBIfam" id="TIGR01496">
    <property type="entry name" value="DHPS"/>
    <property type="match status" value="1"/>
</dbReference>
<dbReference type="GO" id="GO:0046654">
    <property type="term" value="P:tetrahydrofolate biosynthetic process"/>
    <property type="evidence" value="ECO:0007669"/>
    <property type="project" value="TreeGrafter"/>
</dbReference>
<dbReference type="InterPro" id="IPR006390">
    <property type="entry name" value="DHP_synth_dom"/>
</dbReference>
<sequence length="431" mass="48173">MGIINNELFPGYSIGDFNPVRIMGVINLSPESFHKNSFVPNDSLIEKLKNFIKNGASIIDIGARSTAPWSDVISVEEEKKRILNALNLLSKHFPKDIILSFDTQYAEIAKLGLEFAKKNEIRSIINDISSFKTDPKMIDIICEYGCPIVLMATENKPGDRKSIDEILKALHATITQLRDKGYDTSKVIVDPGIGKWISEKTYEYDLAILDSIESFRCFRNPILIGLSRKSFIGSILDESDTDKREIGSLAATSIAVYNGAHIIRTHDVDQKVKQTIKVATSIRKKPIISKADSHICEIIDPFTNPLGADYFLRSYGVFPGGSKIMNQKMINKLIVLHNITAPAALILKQELLSRGGDAATHSQVISTEWKKTEEIFDVVLIGTIGQFKSLIKKLKGQHLKLDIIASLIENTLKKEKEAKIRYSKTFEGYSK</sequence>
<name>A0A5B9DB79_9ARCH</name>
<dbReference type="InterPro" id="IPR000489">
    <property type="entry name" value="Pterin-binding_dom"/>
</dbReference>
<keyword evidence="7" id="KW-0460">Magnesium</keyword>
<feature type="domain" description="Pterin-binding" evidence="9">
    <location>
        <begin position="20"/>
        <end position="277"/>
    </location>
</feature>
<dbReference type="OrthoDB" id="371861at2157"/>
<dbReference type="KEGG" id="psyt:DSAG12_02204"/>
<dbReference type="PROSITE" id="PS50972">
    <property type="entry name" value="PTERIN_BINDING"/>
    <property type="match status" value="1"/>
</dbReference>
<dbReference type="Pfam" id="PF00809">
    <property type="entry name" value="Pterin_bind"/>
    <property type="match status" value="1"/>
</dbReference>